<dbReference type="EMBL" id="GBRH01248344">
    <property type="protein sequence ID" value="JAD49551.1"/>
    <property type="molecule type" value="Transcribed_RNA"/>
</dbReference>
<proteinExistence type="predicted"/>
<reference evidence="1" key="1">
    <citation type="submission" date="2014-09" db="EMBL/GenBank/DDBJ databases">
        <authorList>
            <person name="Magalhaes I.L.F."/>
            <person name="Oliveira U."/>
            <person name="Santos F.R."/>
            <person name="Vidigal T.H.D.A."/>
            <person name="Brescovit A.D."/>
            <person name="Santos A.J."/>
        </authorList>
    </citation>
    <scope>NUCLEOTIDE SEQUENCE</scope>
    <source>
        <tissue evidence="1">Shoot tissue taken approximately 20 cm above the soil surface</tissue>
    </source>
</reference>
<sequence length="66" mass="7048">MLPLGVLYDILSICFPGLSSKALVVKCLTKPRCTNKYGHLLGVCKVGGYGKGLGCIFRRVSSICQA</sequence>
<name>A0A0A9AEJ9_ARUDO</name>
<dbReference type="AlphaFoldDB" id="A0A0A9AEJ9"/>
<protein>
    <submittedName>
        <fullName evidence="1">Uncharacterized protein</fullName>
    </submittedName>
</protein>
<organism evidence="1">
    <name type="scientific">Arundo donax</name>
    <name type="common">Giant reed</name>
    <name type="synonym">Donax arundinaceus</name>
    <dbReference type="NCBI Taxonomy" id="35708"/>
    <lineage>
        <taxon>Eukaryota</taxon>
        <taxon>Viridiplantae</taxon>
        <taxon>Streptophyta</taxon>
        <taxon>Embryophyta</taxon>
        <taxon>Tracheophyta</taxon>
        <taxon>Spermatophyta</taxon>
        <taxon>Magnoliopsida</taxon>
        <taxon>Liliopsida</taxon>
        <taxon>Poales</taxon>
        <taxon>Poaceae</taxon>
        <taxon>PACMAD clade</taxon>
        <taxon>Arundinoideae</taxon>
        <taxon>Arundineae</taxon>
        <taxon>Arundo</taxon>
    </lineage>
</organism>
<evidence type="ECO:0000313" key="1">
    <source>
        <dbReference type="EMBL" id="JAD49551.1"/>
    </source>
</evidence>
<accession>A0A0A9AEJ9</accession>
<reference evidence="1" key="2">
    <citation type="journal article" date="2015" name="Data Brief">
        <title>Shoot transcriptome of the giant reed, Arundo donax.</title>
        <authorList>
            <person name="Barrero R.A."/>
            <person name="Guerrero F.D."/>
            <person name="Moolhuijzen P."/>
            <person name="Goolsby J.A."/>
            <person name="Tidwell J."/>
            <person name="Bellgard S.E."/>
            <person name="Bellgard M.I."/>
        </authorList>
    </citation>
    <scope>NUCLEOTIDE SEQUENCE</scope>
    <source>
        <tissue evidence="1">Shoot tissue taken approximately 20 cm above the soil surface</tissue>
    </source>
</reference>